<feature type="domain" description="Lon N-terminal" evidence="8">
    <location>
        <begin position="528"/>
        <end position="738"/>
    </location>
</feature>
<dbReference type="GO" id="GO:0005737">
    <property type="term" value="C:cytoplasm"/>
    <property type="evidence" value="ECO:0007669"/>
    <property type="project" value="UniProtKB-ARBA"/>
</dbReference>
<dbReference type="Gene3D" id="1.25.40.10">
    <property type="entry name" value="Tetratricopeptide repeat domain"/>
    <property type="match status" value="1"/>
</dbReference>
<dbReference type="PROSITE" id="PS50089">
    <property type="entry name" value="ZF_RING_2"/>
    <property type="match status" value="2"/>
</dbReference>
<dbReference type="InterPro" id="IPR015947">
    <property type="entry name" value="PUA-like_sf"/>
</dbReference>
<reference evidence="9" key="1">
    <citation type="submission" date="2023-08" db="EMBL/GenBank/DDBJ databases">
        <authorList>
            <person name="Alioto T."/>
            <person name="Alioto T."/>
            <person name="Gomez Garrido J."/>
        </authorList>
    </citation>
    <scope>NUCLEOTIDE SEQUENCE</scope>
</reference>
<dbReference type="InterPro" id="IPR019734">
    <property type="entry name" value="TPR_rpt"/>
</dbReference>
<evidence type="ECO:0000256" key="4">
    <source>
        <dbReference type="PROSITE-ProRule" id="PRU00175"/>
    </source>
</evidence>
<dbReference type="InterPro" id="IPR017907">
    <property type="entry name" value="Znf_RING_CS"/>
</dbReference>
<dbReference type="InterPro" id="IPR046336">
    <property type="entry name" value="Lon_prtase_N_sf"/>
</dbReference>
<dbReference type="SMART" id="SM00184">
    <property type="entry name" value="RING"/>
    <property type="match status" value="2"/>
</dbReference>
<keyword evidence="3" id="KW-0862">Zinc</keyword>
<dbReference type="FunFam" id="2.30.130.40:FF:000005">
    <property type="entry name" value="LON peptidase N-terminal domain and ring finger 1"/>
    <property type="match status" value="1"/>
</dbReference>
<dbReference type="SMART" id="SM00464">
    <property type="entry name" value="LON"/>
    <property type="match status" value="1"/>
</dbReference>
<name>A0AAV1EUR6_XYRNO</name>
<evidence type="ECO:0000259" key="7">
    <source>
        <dbReference type="PROSITE" id="PS50089"/>
    </source>
</evidence>
<evidence type="ECO:0000256" key="6">
    <source>
        <dbReference type="SAM" id="MobiDB-lite"/>
    </source>
</evidence>
<keyword evidence="10" id="KW-1185">Reference proteome</keyword>
<dbReference type="GO" id="GO:0061630">
    <property type="term" value="F:ubiquitin protein ligase activity"/>
    <property type="evidence" value="ECO:0007669"/>
    <property type="project" value="TreeGrafter"/>
</dbReference>
<dbReference type="InterPro" id="IPR001841">
    <property type="entry name" value="Znf_RING"/>
</dbReference>
<dbReference type="PROSITE" id="PS50005">
    <property type="entry name" value="TPR"/>
    <property type="match status" value="1"/>
</dbReference>
<dbReference type="SMART" id="SM00028">
    <property type="entry name" value="TPR"/>
    <property type="match status" value="3"/>
</dbReference>
<dbReference type="CDD" id="cd16514">
    <property type="entry name" value="RING-HC_LONFs_rpt2"/>
    <property type="match status" value="1"/>
</dbReference>
<dbReference type="PROSITE" id="PS00518">
    <property type="entry name" value="ZF_RING_1"/>
    <property type="match status" value="2"/>
</dbReference>
<dbReference type="GO" id="GO:0008270">
    <property type="term" value="F:zinc ion binding"/>
    <property type="evidence" value="ECO:0007669"/>
    <property type="project" value="UniProtKB-KW"/>
</dbReference>
<dbReference type="PANTHER" id="PTHR23327:SF4">
    <property type="entry name" value="LON PEPTIDASE N-TERMINAL DOMAIN AND RING FINGER PROTEIN 1"/>
    <property type="match status" value="1"/>
</dbReference>
<dbReference type="Pfam" id="PF02190">
    <property type="entry name" value="LON_substr_bdg"/>
    <property type="match status" value="1"/>
</dbReference>
<dbReference type="InterPro" id="IPR013083">
    <property type="entry name" value="Znf_RING/FYVE/PHD"/>
</dbReference>
<evidence type="ECO:0000256" key="2">
    <source>
        <dbReference type="ARBA" id="ARBA00022771"/>
    </source>
</evidence>
<feature type="domain" description="RING-type" evidence="7">
    <location>
        <begin position="449"/>
        <end position="487"/>
    </location>
</feature>
<evidence type="ECO:0000256" key="3">
    <source>
        <dbReference type="ARBA" id="ARBA00022833"/>
    </source>
</evidence>
<sequence>MSLQPQVEDAAEERSAFFIGAAESDSGLFEENHYQLILQKANALASDNCLKEAIDCFTVAMQYGPVRPEQLSTFVDCILRNFKSKAAESDTLSDRSRDVGNRDDLFDCPNCRSFLGEPVTLACGHTYCKCCLQRRLLPKCKLCTEGVRGEEKANVILSGLLEKWFPEEFSRSKMICEVDTLCRKKRFQEAVSLATDVIQHDPETTVMARLSRAEAYMALKQYRLALEDTEFCLESSCFAEAFFRKAMVLHEMGEVDESLQAFLQCMAVDEDFPTAKRQVEKILCDLLSPNDENVKVGLRETAQNTLPHLRSKTLLAEAPSQRLSPVHRQAQHQARAVSAHHHLDNQEKRWESLERPCLSRAHSLRVHGSGCGEEGLKRVCSAPQLGDQEKGSLLKRKLSVSDTEPCLVDSGSSKHKKQGMTKGSKQQAAKVKTCRSVPSDQLDLNDFECSLCMRLFYEPATTPCGHTFCKNCLERCLDHTPQCPLCKESLKEYLACRKYNVSTVLDSLIKQYFSQEHSERSKIHLEEEKELSDLTKNVPIFVCTMAYPTVPCPLHVFEPRYRLMIRRCMDTGTRQFGMCINDPQKGFVDYGCMLNIRSVHFLPDGRSVVDTIGGKRFRVLSRGMKDGYSTADIEYLEDTRVEDSDELQHLQELHDEVYEQACVWFQNLKIRFHNQILQHFGPMPARESDIQATPNGPACCWWLLAVLPIDPRYQLSVLSMTSLKERLEKIQHILTYLQSIPNN</sequence>
<feature type="region of interest" description="Disordered" evidence="6">
    <location>
        <begin position="405"/>
        <end position="425"/>
    </location>
</feature>
<proteinExistence type="predicted"/>
<dbReference type="InterPro" id="IPR011990">
    <property type="entry name" value="TPR-like_helical_dom_sf"/>
</dbReference>
<dbReference type="SUPFAM" id="SSF88697">
    <property type="entry name" value="PUA domain-like"/>
    <property type="match status" value="1"/>
</dbReference>
<dbReference type="SUPFAM" id="SSF48452">
    <property type="entry name" value="TPR-like"/>
    <property type="match status" value="1"/>
</dbReference>
<evidence type="ECO:0000313" key="9">
    <source>
        <dbReference type="EMBL" id="CAJ1052261.1"/>
    </source>
</evidence>
<evidence type="ECO:0000313" key="10">
    <source>
        <dbReference type="Proteomes" id="UP001178508"/>
    </source>
</evidence>
<evidence type="ECO:0000256" key="1">
    <source>
        <dbReference type="ARBA" id="ARBA00022723"/>
    </source>
</evidence>
<keyword evidence="2 4" id="KW-0863">Zinc-finger</keyword>
<dbReference type="Gene3D" id="3.30.40.10">
    <property type="entry name" value="Zinc/RING finger domain, C3HC4 (zinc finger)"/>
    <property type="match status" value="2"/>
</dbReference>
<feature type="repeat" description="TPR" evidence="5">
    <location>
        <begin position="239"/>
        <end position="272"/>
    </location>
</feature>
<dbReference type="Gene3D" id="2.30.130.40">
    <property type="entry name" value="LON domain-like"/>
    <property type="match status" value="1"/>
</dbReference>
<dbReference type="Proteomes" id="UP001178508">
    <property type="component" value="Chromosome 3"/>
</dbReference>
<accession>A0AAV1EUR6</accession>
<keyword evidence="1" id="KW-0479">Metal-binding</keyword>
<dbReference type="CDD" id="cd16513">
    <property type="entry name" value="RING-HC_LONFs_rpt1"/>
    <property type="match status" value="1"/>
</dbReference>
<dbReference type="InterPro" id="IPR003111">
    <property type="entry name" value="Lon_prtase_N"/>
</dbReference>
<dbReference type="Pfam" id="PF13923">
    <property type="entry name" value="zf-C3HC4_2"/>
    <property type="match status" value="1"/>
</dbReference>
<keyword evidence="5" id="KW-0802">TPR repeat</keyword>
<dbReference type="AlphaFoldDB" id="A0AAV1EUR6"/>
<evidence type="ECO:0000259" key="8">
    <source>
        <dbReference type="PROSITE" id="PS51787"/>
    </source>
</evidence>
<dbReference type="SUPFAM" id="SSF57850">
    <property type="entry name" value="RING/U-box"/>
    <property type="match status" value="2"/>
</dbReference>
<dbReference type="PANTHER" id="PTHR23327">
    <property type="entry name" value="RING FINGER PROTEIN 127"/>
    <property type="match status" value="1"/>
</dbReference>
<organism evidence="9 10">
    <name type="scientific">Xyrichtys novacula</name>
    <name type="common">Pearly razorfish</name>
    <name type="synonym">Hemipteronotus novacula</name>
    <dbReference type="NCBI Taxonomy" id="13765"/>
    <lineage>
        <taxon>Eukaryota</taxon>
        <taxon>Metazoa</taxon>
        <taxon>Chordata</taxon>
        <taxon>Craniata</taxon>
        <taxon>Vertebrata</taxon>
        <taxon>Euteleostomi</taxon>
        <taxon>Actinopterygii</taxon>
        <taxon>Neopterygii</taxon>
        <taxon>Teleostei</taxon>
        <taxon>Neoteleostei</taxon>
        <taxon>Acanthomorphata</taxon>
        <taxon>Eupercaria</taxon>
        <taxon>Labriformes</taxon>
        <taxon>Labridae</taxon>
        <taxon>Xyrichtys</taxon>
    </lineage>
</organism>
<dbReference type="EMBL" id="OY660866">
    <property type="protein sequence ID" value="CAJ1052261.1"/>
    <property type="molecule type" value="Genomic_DNA"/>
</dbReference>
<gene>
    <name evidence="9" type="ORF">XNOV1_A039615</name>
</gene>
<evidence type="ECO:0000256" key="5">
    <source>
        <dbReference type="PROSITE-ProRule" id="PRU00339"/>
    </source>
</evidence>
<protein>
    <submittedName>
        <fullName evidence="9">LON peptidase N-terminal domain and ring finger 1, like</fullName>
    </submittedName>
</protein>
<dbReference type="PROSITE" id="PS51787">
    <property type="entry name" value="LON_N"/>
    <property type="match status" value="1"/>
</dbReference>
<feature type="domain" description="RING-type" evidence="7">
    <location>
        <begin position="108"/>
        <end position="144"/>
    </location>
</feature>